<feature type="domain" description="Tyrosine specific protein phosphatases" evidence="4">
    <location>
        <begin position="11"/>
        <end position="82"/>
    </location>
</feature>
<sequence length="399" mass="44976">HGVPEYPTPFLAFLRRVKTCNPPDAGPIVVHCSAGVGRTGCFIVIDAMLERIKPEKTVDVYGHVTLMRSQRNYMVQTEDQYSFIHEALLEAVGCGNTEVPARSLYAYIQKLTQVEPGEHVTGMELEFKVGGEEGVEDAVVGEIGSPDGGCPDGVPSSPQRLANSKAHTSRFISANLPCNKFKNRMVNIMPYESTRVCLQPIRGVEGSDYINASFIDGYRQQKAYIATQGPLAETTEDFWRMLWENNSTIVVMLTKLREMGREKCHQYWPAERSARYQYFVVDPMAEYNMPQYILREFKVTDARDGQSRTVRQFQFTDWPEQGVPKSGEGFIDFIGQVHKTKEQFGQDGPISVHCSAGVGRTGVFITLSIVLERMRYEGVVDIFQTVKMLRTQRPAMVQM</sequence>
<dbReference type="EC" id="3.1.3.48" evidence="1"/>
<keyword evidence="2" id="KW-0378">Hydrolase</keyword>
<evidence type="ECO:0000313" key="5">
    <source>
        <dbReference type="EMBL" id="OWK11701.1"/>
    </source>
</evidence>
<dbReference type="InterPro" id="IPR029021">
    <property type="entry name" value="Prot-tyrosine_phosphatase-like"/>
</dbReference>
<feature type="domain" description="Tyrosine-protein phosphatase" evidence="3">
    <location>
        <begin position="154"/>
        <end position="399"/>
    </location>
</feature>
<dbReference type="PROSITE" id="PS50056">
    <property type="entry name" value="TYR_PHOSPHATASE_2"/>
    <property type="match status" value="2"/>
</dbReference>
<dbReference type="SMART" id="SM00404">
    <property type="entry name" value="PTPc_motif"/>
    <property type="match status" value="2"/>
</dbReference>
<name>A0A212D0C2_CEREH</name>
<evidence type="ECO:0000313" key="6">
    <source>
        <dbReference type="Proteomes" id="UP000242450"/>
    </source>
</evidence>
<dbReference type="PROSITE" id="PS00383">
    <property type="entry name" value="TYR_PHOSPHATASE_1"/>
    <property type="match status" value="2"/>
</dbReference>
<dbReference type="InterPro" id="IPR000242">
    <property type="entry name" value="PTP_cat"/>
</dbReference>
<dbReference type="PROSITE" id="PS50055">
    <property type="entry name" value="TYR_PHOSPHATASE_PTP"/>
    <property type="match status" value="2"/>
</dbReference>
<dbReference type="SUPFAM" id="SSF52799">
    <property type="entry name" value="(Phosphotyrosine protein) phosphatases II"/>
    <property type="match status" value="2"/>
</dbReference>
<dbReference type="SMART" id="SM00194">
    <property type="entry name" value="PTPc"/>
    <property type="match status" value="1"/>
</dbReference>
<feature type="non-terminal residue" evidence="5">
    <location>
        <position position="1"/>
    </location>
</feature>
<gene>
    <name evidence="5" type="ORF">Celaphus_00003300</name>
</gene>
<evidence type="ECO:0000256" key="2">
    <source>
        <dbReference type="ARBA" id="ARBA00022912"/>
    </source>
</evidence>
<evidence type="ECO:0000259" key="4">
    <source>
        <dbReference type="PROSITE" id="PS50056"/>
    </source>
</evidence>
<feature type="domain" description="Tyrosine-protein phosphatase" evidence="3">
    <location>
        <begin position="1"/>
        <end position="91"/>
    </location>
</feature>
<dbReference type="PRINTS" id="PR00700">
    <property type="entry name" value="PRTYPHPHTASE"/>
</dbReference>
<dbReference type="FunFam" id="3.90.190.10:FF:000002">
    <property type="entry name" value="receptor-type tyrosine-protein phosphatase delta isoform X2"/>
    <property type="match status" value="1"/>
</dbReference>
<reference evidence="5 6" key="1">
    <citation type="journal article" date="2018" name="Mol. Genet. Genomics">
        <title>The red deer Cervus elaphus genome CerEla1.0: sequencing, annotating, genes, and chromosomes.</title>
        <authorList>
            <person name="Bana N.A."/>
            <person name="Nyiri A."/>
            <person name="Nagy J."/>
            <person name="Frank K."/>
            <person name="Nagy T."/>
            <person name="Steger V."/>
            <person name="Schiller M."/>
            <person name="Lakatos P."/>
            <person name="Sugar L."/>
            <person name="Horn P."/>
            <person name="Barta E."/>
            <person name="Orosz L."/>
        </authorList>
    </citation>
    <scope>NUCLEOTIDE SEQUENCE [LARGE SCALE GENOMIC DNA]</scope>
    <source>
        <strain evidence="5">Hungarian</strain>
    </source>
</reference>
<dbReference type="InterPro" id="IPR050348">
    <property type="entry name" value="Protein-Tyr_Phosphatase"/>
</dbReference>
<comment type="caution">
    <text evidence="5">The sequence shown here is derived from an EMBL/GenBank/DDBJ whole genome shotgun (WGS) entry which is preliminary data.</text>
</comment>
<dbReference type="InterPro" id="IPR003595">
    <property type="entry name" value="Tyr_Pase_cat"/>
</dbReference>
<proteinExistence type="predicted"/>
<dbReference type="InterPro" id="IPR016130">
    <property type="entry name" value="Tyr_Pase_AS"/>
</dbReference>
<dbReference type="Proteomes" id="UP000242450">
    <property type="component" value="Chromosome 9"/>
</dbReference>
<organism evidence="5 6">
    <name type="scientific">Cervus elaphus hippelaphus</name>
    <name type="common">European red deer</name>
    <dbReference type="NCBI Taxonomy" id="46360"/>
    <lineage>
        <taxon>Eukaryota</taxon>
        <taxon>Metazoa</taxon>
        <taxon>Chordata</taxon>
        <taxon>Craniata</taxon>
        <taxon>Vertebrata</taxon>
        <taxon>Euteleostomi</taxon>
        <taxon>Mammalia</taxon>
        <taxon>Eutheria</taxon>
        <taxon>Laurasiatheria</taxon>
        <taxon>Artiodactyla</taxon>
        <taxon>Ruminantia</taxon>
        <taxon>Pecora</taxon>
        <taxon>Cervidae</taxon>
        <taxon>Cervinae</taxon>
        <taxon>Cervus</taxon>
    </lineage>
</organism>
<dbReference type="EMBL" id="MKHE01000009">
    <property type="protein sequence ID" value="OWK11701.1"/>
    <property type="molecule type" value="Genomic_DNA"/>
</dbReference>
<dbReference type="GO" id="GO:0004725">
    <property type="term" value="F:protein tyrosine phosphatase activity"/>
    <property type="evidence" value="ECO:0007669"/>
    <property type="project" value="UniProtKB-EC"/>
</dbReference>
<dbReference type="OrthoDB" id="10253954at2759"/>
<keyword evidence="2" id="KW-0904">Protein phosphatase</keyword>
<accession>A0A212D0C2</accession>
<evidence type="ECO:0000259" key="3">
    <source>
        <dbReference type="PROSITE" id="PS50055"/>
    </source>
</evidence>
<dbReference type="Gene3D" id="3.90.190.10">
    <property type="entry name" value="Protein tyrosine phosphatase superfamily"/>
    <property type="match status" value="2"/>
</dbReference>
<keyword evidence="6" id="KW-1185">Reference proteome</keyword>
<dbReference type="PANTHER" id="PTHR19134:SF559">
    <property type="entry name" value="TYROSINE-PROTEIN PHOSPHATASE DOMAIN-CONTAINING PROTEIN"/>
    <property type="match status" value="1"/>
</dbReference>
<protein>
    <recommendedName>
        <fullName evidence="1">protein-tyrosine-phosphatase</fullName>
        <ecNumber evidence="1">3.1.3.48</ecNumber>
    </recommendedName>
</protein>
<dbReference type="PANTHER" id="PTHR19134">
    <property type="entry name" value="RECEPTOR-TYPE TYROSINE-PROTEIN PHOSPHATASE"/>
    <property type="match status" value="1"/>
</dbReference>
<dbReference type="AlphaFoldDB" id="A0A212D0C2"/>
<feature type="domain" description="Tyrosine specific protein phosphatases" evidence="4">
    <location>
        <begin position="331"/>
        <end position="399"/>
    </location>
</feature>
<evidence type="ECO:0000256" key="1">
    <source>
        <dbReference type="ARBA" id="ARBA00013064"/>
    </source>
</evidence>
<dbReference type="Pfam" id="PF00102">
    <property type="entry name" value="Y_phosphatase"/>
    <property type="match status" value="2"/>
</dbReference>
<feature type="non-terminal residue" evidence="5">
    <location>
        <position position="399"/>
    </location>
</feature>
<dbReference type="InterPro" id="IPR000387">
    <property type="entry name" value="Tyr_Pase_dom"/>
</dbReference>